<name>A0A0F9GJL0_9ZZZZ</name>
<sequence>MKFKIKIDFEEEIEAKDEYEARENFWINLENEPQQTLGSWLEELIEVEKV</sequence>
<reference evidence="1" key="1">
    <citation type="journal article" date="2015" name="Nature">
        <title>Complex archaea that bridge the gap between prokaryotes and eukaryotes.</title>
        <authorList>
            <person name="Spang A."/>
            <person name="Saw J.H."/>
            <person name="Jorgensen S.L."/>
            <person name="Zaremba-Niedzwiedzka K."/>
            <person name="Martijn J."/>
            <person name="Lind A.E."/>
            <person name="van Eijk R."/>
            <person name="Schleper C."/>
            <person name="Guy L."/>
            <person name="Ettema T.J."/>
        </authorList>
    </citation>
    <scope>NUCLEOTIDE SEQUENCE</scope>
</reference>
<dbReference type="EMBL" id="LAZR01017779">
    <property type="protein sequence ID" value="KKL98999.1"/>
    <property type="molecule type" value="Genomic_DNA"/>
</dbReference>
<accession>A0A0F9GJL0</accession>
<dbReference type="AlphaFoldDB" id="A0A0F9GJL0"/>
<organism evidence="1">
    <name type="scientific">marine sediment metagenome</name>
    <dbReference type="NCBI Taxonomy" id="412755"/>
    <lineage>
        <taxon>unclassified sequences</taxon>
        <taxon>metagenomes</taxon>
        <taxon>ecological metagenomes</taxon>
    </lineage>
</organism>
<comment type="caution">
    <text evidence="1">The sequence shown here is derived from an EMBL/GenBank/DDBJ whole genome shotgun (WGS) entry which is preliminary data.</text>
</comment>
<evidence type="ECO:0000313" key="1">
    <source>
        <dbReference type="EMBL" id="KKL98999.1"/>
    </source>
</evidence>
<proteinExistence type="predicted"/>
<protein>
    <submittedName>
        <fullName evidence="1">Uncharacterized protein</fullName>
    </submittedName>
</protein>
<gene>
    <name evidence="1" type="ORF">LCGC14_1818750</name>
</gene>